<keyword evidence="4" id="KW-1185">Reference proteome</keyword>
<gene>
    <name evidence="3" type="ORF">FHX34_105415</name>
</gene>
<sequence length="96" mass="10720">MGRTRHRWHRGHRRHPQRAGPGPPGGREPPGVRDQSSLAQQYLRAGQIDEIDLNVVPVLLGGGVALFGNLDKAIDLERTRVVESDGVTHVRYRVRT</sequence>
<dbReference type="InterPro" id="IPR024072">
    <property type="entry name" value="DHFR-like_dom_sf"/>
</dbReference>
<evidence type="ECO:0000256" key="1">
    <source>
        <dbReference type="SAM" id="MobiDB-lite"/>
    </source>
</evidence>
<feature type="compositionally biased region" description="Basic residues" evidence="1">
    <location>
        <begin position="1"/>
        <end position="17"/>
    </location>
</feature>
<comment type="caution">
    <text evidence="3">The sequence shown here is derived from an EMBL/GenBank/DDBJ whole genome shotgun (WGS) entry which is preliminary data.</text>
</comment>
<name>A0A561VLQ8_ACTTI</name>
<protein>
    <submittedName>
        <fullName evidence="3">RibD domain-containing protein</fullName>
    </submittedName>
</protein>
<dbReference type="Pfam" id="PF01872">
    <property type="entry name" value="RibD_C"/>
    <property type="match status" value="1"/>
</dbReference>
<feature type="region of interest" description="Disordered" evidence="1">
    <location>
        <begin position="1"/>
        <end position="37"/>
    </location>
</feature>
<dbReference type="GO" id="GO:0009231">
    <property type="term" value="P:riboflavin biosynthetic process"/>
    <property type="evidence" value="ECO:0007669"/>
    <property type="project" value="InterPro"/>
</dbReference>
<accession>A0A561VLQ8</accession>
<dbReference type="EMBL" id="VIWY01000005">
    <property type="protein sequence ID" value="TWG12548.1"/>
    <property type="molecule type" value="Genomic_DNA"/>
</dbReference>
<dbReference type="SUPFAM" id="SSF53597">
    <property type="entry name" value="Dihydrofolate reductase-like"/>
    <property type="match status" value="1"/>
</dbReference>
<evidence type="ECO:0000313" key="3">
    <source>
        <dbReference type="EMBL" id="TWG12548.1"/>
    </source>
</evidence>
<dbReference type="InterPro" id="IPR002734">
    <property type="entry name" value="RibDG_C"/>
</dbReference>
<reference evidence="3 4" key="1">
    <citation type="submission" date="2019-06" db="EMBL/GenBank/DDBJ databases">
        <title>Sequencing the genomes of 1000 actinobacteria strains.</title>
        <authorList>
            <person name="Klenk H.-P."/>
        </authorList>
    </citation>
    <scope>NUCLEOTIDE SEQUENCE [LARGE SCALE GENOMIC DNA]</scope>
    <source>
        <strain evidence="3 4">DSM 43866</strain>
    </source>
</reference>
<organism evidence="3 4">
    <name type="scientific">Actinoplanes teichomyceticus</name>
    <dbReference type="NCBI Taxonomy" id="1867"/>
    <lineage>
        <taxon>Bacteria</taxon>
        <taxon>Bacillati</taxon>
        <taxon>Actinomycetota</taxon>
        <taxon>Actinomycetes</taxon>
        <taxon>Micromonosporales</taxon>
        <taxon>Micromonosporaceae</taxon>
        <taxon>Actinoplanes</taxon>
    </lineage>
</organism>
<dbReference type="Gene3D" id="3.40.430.10">
    <property type="entry name" value="Dihydrofolate Reductase, subunit A"/>
    <property type="match status" value="1"/>
</dbReference>
<dbReference type="AlphaFoldDB" id="A0A561VLQ8"/>
<evidence type="ECO:0000259" key="2">
    <source>
        <dbReference type="Pfam" id="PF01872"/>
    </source>
</evidence>
<feature type="domain" description="Bacterial bifunctional deaminase-reductase C-terminal" evidence="2">
    <location>
        <begin position="37"/>
        <end position="81"/>
    </location>
</feature>
<proteinExistence type="predicted"/>
<evidence type="ECO:0000313" key="4">
    <source>
        <dbReference type="Proteomes" id="UP000320239"/>
    </source>
</evidence>
<dbReference type="Proteomes" id="UP000320239">
    <property type="component" value="Unassembled WGS sequence"/>
</dbReference>
<dbReference type="GO" id="GO:0008703">
    <property type="term" value="F:5-amino-6-(5-phosphoribosylamino)uracil reductase activity"/>
    <property type="evidence" value="ECO:0007669"/>
    <property type="project" value="InterPro"/>
</dbReference>